<evidence type="ECO:0000259" key="13">
    <source>
        <dbReference type="Pfam" id="PF01113"/>
    </source>
</evidence>
<dbReference type="PANTHER" id="PTHR20836">
    <property type="entry name" value="DIHYDRODIPICOLINATE REDUCTASE"/>
    <property type="match status" value="1"/>
</dbReference>
<dbReference type="Pfam" id="PF05173">
    <property type="entry name" value="DapB_C"/>
    <property type="match status" value="1"/>
</dbReference>
<dbReference type="NCBIfam" id="TIGR00036">
    <property type="entry name" value="dapB"/>
    <property type="match status" value="1"/>
</dbReference>
<evidence type="ECO:0000256" key="11">
    <source>
        <dbReference type="ARBA" id="ARBA00049396"/>
    </source>
</evidence>
<protein>
    <recommendedName>
        <fullName evidence="9 12">4-hydroxy-tetrahydrodipicolinate reductase</fullName>
        <ecNumber evidence="9 12">1.17.1.8</ecNumber>
    </recommendedName>
</protein>
<feature type="domain" description="Dihydrodipicolinate reductase C-terminal" evidence="14">
    <location>
        <begin position="108"/>
        <end position="238"/>
    </location>
</feature>
<evidence type="ECO:0000256" key="6">
    <source>
        <dbReference type="ARBA" id="ARBA00023027"/>
    </source>
</evidence>
<comment type="catalytic activity">
    <reaction evidence="11">
        <text>(S)-2,3,4,5-tetrahydrodipicolinate + NAD(+) + H2O = (2S,4S)-4-hydroxy-2,3,4,5-tetrahydrodipicolinate + NADH + H(+)</text>
        <dbReference type="Rhea" id="RHEA:35323"/>
        <dbReference type="ChEBI" id="CHEBI:15377"/>
        <dbReference type="ChEBI" id="CHEBI:15378"/>
        <dbReference type="ChEBI" id="CHEBI:16845"/>
        <dbReference type="ChEBI" id="CHEBI:57540"/>
        <dbReference type="ChEBI" id="CHEBI:57945"/>
        <dbReference type="ChEBI" id="CHEBI:67139"/>
        <dbReference type="EC" id="1.17.1.8"/>
    </reaction>
</comment>
<proteinExistence type="inferred from homology"/>
<accession>A0ABP8MPG8</accession>
<dbReference type="Gene3D" id="3.30.360.10">
    <property type="entry name" value="Dihydrodipicolinate Reductase, domain 2"/>
    <property type="match status" value="1"/>
</dbReference>
<feature type="domain" description="Dihydrodipicolinate reductase N-terminal" evidence="13">
    <location>
        <begin position="3"/>
        <end position="105"/>
    </location>
</feature>
<dbReference type="InterPro" id="IPR023940">
    <property type="entry name" value="DHDPR_bac"/>
</dbReference>
<organism evidence="15 16">
    <name type="scientific">Rurimicrobium arvi</name>
    <dbReference type="NCBI Taxonomy" id="2049916"/>
    <lineage>
        <taxon>Bacteria</taxon>
        <taxon>Pseudomonadati</taxon>
        <taxon>Bacteroidota</taxon>
        <taxon>Chitinophagia</taxon>
        <taxon>Chitinophagales</taxon>
        <taxon>Chitinophagaceae</taxon>
        <taxon>Rurimicrobium</taxon>
    </lineage>
</organism>
<evidence type="ECO:0000259" key="14">
    <source>
        <dbReference type="Pfam" id="PF05173"/>
    </source>
</evidence>
<dbReference type="InterPro" id="IPR000846">
    <property type="entry name" value="DapB_N"/>
</dbReference>
<comment type="pathway">
    <text evidence="8">Amino-acid biosynthesis; L-lysine biosynthesis via DAP pathway; (S)-tetrahydrodipicolinate from L-aspartate: step 4/4.</text>
</comment>
<evidence type="ECO:0000256" key="10">
    <source>
        <dbReference type="ARBA" id="ARBA00049080"/>
    </source>
</evidence>
<dbReference type="PANTHER" id="PTHR20836:SF0">
    <property type="entry name" value="4-HYDROXY-TETRAHYDRODIPICOLINATE REDUCTASE 1, CHLOROPLASTIC-RELATED"/>
    <property type="match status" value="1"/>
</dbReference>
<comment type="catalytic activity">
    <reaction evidence="10">
        <text>(S)-2,3,4,5-tetrahydrodipicolinate + NADP(+) + H2O = (2S,4S)-4-hydroxy-2,3,4,5-tetrahydrodipicolinate + NADPH + H(+)</text>
        <dbReference type="Rhea" id="RHEA:35331"/>
        <dbReference type="ChEBI" id="CHEBI:15377"/>
        <dbReference type="ChEBI" id="CHEBI:15378"/>
        <dbReference type="ChEBI" id="CHEBI:16845"/>
        <dbReference type="ChEBI" id="CHEBI:57783"/>
        <dbReference type="ChEBI" id="CHEBI:58349"/>
        <dbReference type="ChEBI" id="CHEBI:67139"/>
        <dbReference type="EC" id="1.17.1.8"/>
    </reaction>
</comment>
<keyword evidence="7" id="KW-0457">Lysine biosynthesis</keyword>
<dbReference type="EMBL" id="BAABEZ010000014">
    <property type="protein sequence ID" value="GAA4452361.1"/>
    <property type="molecule type" value="Genomic_DNA"/>
</dbReference>
<dbReference type="InterPro" id="IPR036291">
    <property type="entry name" value="NAD(P)-bd_dom_sf"/>
</dbReference>
<dbReference type="InterPro" id="IPR022663">
    <property type="entry name" value="DapB_C"/>
</dbReference>
<keyword evidence="5" id="KW-0560">Oxidoreductase</keyword>
<dbReference type="PIRSF" id="PIRSF000161">
    <property type="entry name" value="DHPR"/>
    <property type="match status" value="1"/>
</dbReference>
<dbReference type="Gene3D" id="3.40.50.720">
    <property type="entry name" value="NAD(P)-binding Rossmann-like Domain"/>
    <property type="match status" value="1"/>
</dbReference>
<dbReference type="SUPFAM" id="SSF55347">
    <property type="entry name" value="Glyceraldehyde-3-phosphate dehydrogenase-like, C-terminal domain"/>
    <property type="match status" value="1"/>
</dbReference>
<keyword evidence="6" id="KW-0520">NAD</keyword>
<comment type="similarity">
    <text evidence="1">Belongs to the DapB family.</text>
</comment>
<keyword evidence="3" id="KW-0521">NADP</keyword>
<evidence type="ECO:0000313" key="16">
    <source>
        <dbReference type="Proteomes" id="UP001501410"/>
    </source>
</evidence>
<evidence type="ECO:0000256" key="7">
    <source>
        <dbReference type="ARBA" id="ARBA00023154"/>
    </source>
</evidence>
<evidence type="ECO:0000256" key="5">
    <source>
        <dbReference type="ARBA" id="ARBA00023002"/>
    </source>
</evidence>
<keyword evidence="4" id="KW-0220">Diaminopimelate biosynthesis</keyword>
<dbReference type="CDD" id="cd02274">
    <property type="entry name" value="DHDPR_N"/>
    <property type="match status" value="1"/>
</dbReference>
<comment type="caution">
    <text evidence="15">The sequence shown here is derived from an EMBL/GenBank/DDBJ whole genome shotgun (WGS) entry which is preliminary data.</text>
</comment>
<keyword evidence="16" id="KW-1185">Reference proteome</keyword>
<evidence type="ECO:0000313" key="15">
    <source>
        <dbReference type="EMBL" id="GAA4452361.1"/>
    </source>
</evidence>
<evidence type="ECO:0000256" key="1">
    <source>
        <dbReference type="ARBA" id="ARBA00006642"/>
    </source>
</evidence>
<evidence type="ECO:0000256" key="3">
    <source>
        <dbReference type="ARBA" id="ARBA00022857"/>
    </source>
</evidence>
<gene>
    <name evidence="15" type="primary">dapB</name>
    <name evidence="15" type="ORF">GCM10023092_11250</name>
</gene>
<dbReference type="SUPFAM" id="SSF51735">
    <property type="entry name" value="NAD(P)-binding Rossmann-fold domains"/>
    <property type="match status" value="1"/>
</dbReference>
<keyword evidence="2" id="KW-0028">Amino-acid biosynthesis</keyword>
<dbReference type="Pfam" id="PF01113">
    <property type="entry name" value="DapB_N"/>
    <property type="match status" value="1"/>
</dbReference>
<evidence type="ECO:0000256" key="2">
    <source>
        <dbReference type="ARBA" id="ARBA00022605"/>
    </source>
</evidence>
<dbReference type="EC" id="1.17.1.8" evidence="9 12"/>
<evidence type="ECO:0000256" key="8">
    <source>
        <dbReference type="ARBA" id="ARBA00037922"/>
    </source>
</evidence>
<dbReference type="Proteomes" id="UP001501410">
    <property type="component" value="Unassembled WGS sequence"/>
</dbReference>
<evidence type="ECO:0000256" key="4">
    <source>
        <dbReference type="ARBA" id="ARBA00022915"/>
    </source>
</evidence>
<name>A0ABP8MPG8_9BACT</name>
<reference evidence="16" key="1">
    <citation type="journal article" date="2019" name="Int. J. Syst. Evol. Microbiol.">
        <title>The Global Catalogue of Microorganisms (GCM) 10K type strain sequencing project: providing services to taxonomists for standard genome sequencing and annotation.</title>
        <authorList>
            <consortium name="The Broad Institute Genomics Platform"/>
            <consortium name="The Broad Institute Genome Sequencing Center for Infectious Disease"/>
            <person name="Wu L."/>
            <person name="Ma J."/>
        </authorList>
    </citation>
    <scope>NUCLEOTIDE SEQUENCE [LARGE SCALE GENOMIC DNA]</scope>
    <source>
        <strain evidence="16">JCM 31921</strain>
    </source>
</reference>
<evidence type="ECO:0000256" key="12">
    <source>
        <dbReference type="NCBIfam" id="TIGR00036"/>
    </source>
</evidence>
<evidence type="ECO:0000256" key="9">
    <source>
        <dbReference type="ARBA" id="ARBA00038983"/>
    </source>
</evidence>
<sequence length="240" mass="26258">MGMKIALVGYGKMGKAIERIALSRGHEIVLRISSQNRQLLFSETIKEADVVIEMTNPEAAFDNVKACLDAGVSVVCGSTGWNNEVPAAKQLAEEKGVAFLQTSNFSIGVNVFFSINEVLADIMNKYPEYEVSMEEVHHIHKKDKPSGTAITLAERIIAHLDRKKRWEESQPGAAEVLSIHPVREDEAPGTHSVKYSSAIDDIELIHTAHNRDGFAQGAVVAAEFIAGKKGVYTMRDVLGL</sequence>